<reference evidence="1 2" key="1">
    <citation type="submission" date="2024-09" db="EMBL/GenBank/DDBJ databases">
        <authorList>
            <person name="Sun Q."/>
            <person name="Mori K."/>
        </authorList>
    </citation>
    <scope>NUCLEOTIDE SEQUENCE [LARGE SCALE GENOMIC DNA]</scope>
    <source>
        <strain evidence="1 2">CCM 7228</strain>
    </source>
</reference>
<accession>A0ABV6GBY9</accession>
<sequence>MNKEKYLIHDLDQAEREHICAYDLLTRMAAALYYEDLKEAKLSAVDFLNTIKEIEKLQSRKVNHDKLVNVARELSLTGMDVAIIQRSRA</sequence>
<keyword evidence="2" id="KW-1185">Reference proteome</keyword>
<proteinExistence type="predicted"/>
<comment type="caution">
    <text evidence="1">The sequence shown here is derived from an EMBL/GenBank/DDBJ whole genome shotgun (WGS) entry which is preliminary data.</text>
</comment>
<dbReference type="RefSeq" id="WP_378931764.1">
    <property type="nucleotide sequence ID" value="NZ_JBHLVO010000003.1"/>
</dbReference>
<gene>
    <name evidence="1" type="ORF">ACFFIX_06470</name>
</gene>
<protein>
    <submittedName>
        <fullName evidence="1">Uncharacterized protein</fullName>
    </submittedName>
</protein>
<evidence type="ECO:0000313" key="2">
    <source>
        <dbReference type="Proteomes" id="UP001589854"/>
    </source>
</evidence>
<dbReference type="EMBL" id="JBHLVO010000003">
    <property type="protein sequence ID" value="MFC0271094.1"/>
    <property type="molecule type" value="Genomic_DNA"/>
</dbReference>
<organism evidence="1 2">
    <name type="scientific">Metabacillus herbersteinensis</name>
    <dbReference type="NCBI Taxonomy" id="283816"/>
    <lineage>
        <taxon>Bacteria</taxon>
        <taxon>Bacillati</taxon>
        <taxon>Bacillota</taxon>
        <taxon>Bacilli</taxon>
        <taxon>Bacillales</taxon>
        <taxon>Bacillaceae</taxon>
        <taxon>Metabacillus</taxon>
    </lineage>
</organism>
<dbReference type="Proteomes" id="UP001589854">
    <property type="component" value="Unassembled WGS sequence"/>
</dbReference>
<name>A0ABV6GBY9_9BACI</name>
<evidence type="ECO:0000313" key="1">
    <source>
        <dbReference type="EMBL" id="MFC0271094.1"/>
    </source>
</evidence>